<protein>
    <submittedName>
        <fullName evidence="2">Uncharacterized protein</fullName>
    </submittedName>
</protein>
<dbReference type="HOGENOM" id="CLU_2207022_0_0_5"/>
<dbReference type="KEGG" id="mmn:midi_00919"/>
<evidence type="ECO:0000313" key="3">
    <source>
        <dbReference type="Proteomes" id="UP000006639"/>
    </source>
</evidence>
<reference evidence="2 3" key="1">
    <citation type="journal article" date="2011" name="Mol. Biol. Evol.">
        <title>Phylogenomic evidence for the presence of a flagellum and cbb3 oxidase in the free-living mitochondrial ancestor.</title>
        <authorList>
            <person name="Sassera D."/>
            <person name="Lo N."/>
            <person name="Epis S."/>
            <person name="D'Auria G."/>
            <person name="Montagna M."/>
            <person name="Comandatore F."/>
            <person name="Horner D."/>
            <person name="Pereto J."/>
            <person name="Luciano A.M."/>
            <person name="Franciosi F."/>
            <person name="Ferri E."/>
            <person name="Crotti E."/>
            <person name="Bazzocchi C."/>
            <person name="Daffonchio D."/>
            <person name="Sacchi L."/>
            <person name="Moya A."/>
            <person name="Latorre A."/>
            <person name="Bandi C."/>
        </authorList>
    </citation>
    <scope>NUCLEOTIDE SEQUENCE [LARGE SCALE GENOMIC DNA]</scope>
    <source>
        <strain evidence="2 3">IricVA</strain>
    </source>
</reference>
<dbReference type="Proteomes" id="UP000006639">
    <property type="component" value="Chromosome"/>
</dbReference>
<feature type="compositionally biased region" description="Acidic residues" evidence="1">
    <location>
        <begin position="1"/>
        <end position="10"/>
    </location>
</feature>
<feature type="region of interest" description="Disordered" evidence="1">
    <location>
        <begin position="1"/>
        <end position="25"/>
    </location>
</feature>
<dbReference type="AlphaFoldDB" id="F7XX04"/>
<organism evidence="2 3">
    <name type="scientific">Midichloria mitochondrii (strain IricVA)</name>
    <dbReference type="NCBI Taxonomy" id="696127"/>
    <lineage>
        <taxon>Bacteria</taxon>
        <taxon>Pseudomonadati</taxon>
        <taxon>Pseudomonadota</taxon>
        <taxon>Alphaproteobacteria</taxon>
        <taxon>Rickettsiales</taxon>
        <taxon>Candidatus Midichloriaceae</taxon>
        <taxon>Candidatus Midichloria</taxon>
    </lineage>
</organism>
<sequence length="107" mass="11897">MGILFEDTETQLEAPTAPQSNSAAEKGDYTVLKRNLANIINSVNFQNIIDNINDEIDKKGSFSVLSWNGLKVVFQAIILSVKELPALVNAFNAYKKGFLPTQRILRI</sequence>
<evidence type="ECO:0000313" key="2">
    <source>
        <dbReference type="EMBL" id="AEI89203.1"/>
    </source>
</evidence>
<dbReference type="STRING" id="696127.midi_00919"/>
<name>F7XX04_MIDMI</name>
<accession>F7XX04</accession>
<proteinExistence type="predicted"/>
<evidence type="ECO:0000256" key="1">
    <source>
        <dbReference type="SAM" id="MobiDB-lite"/>
    </source>
</evidence>
<dbReference type="RefSeq" id="WP_013951402.1">
    <property type="nucleotide sequence ID" value="NC_015722.1"/>
</dbReference>
<dbReference type="EMBL" id="CP002130">
    <property type="protein sequence ID" value="AEI89203.1"/>
    <property type="molecule type" value="Genomic_DNA"/>
</dbReference>
<gene>
    <name evidence="2" type="ordered locus">midi_00919</name>
</gene>
<keyword evidence="3" id="KW-1185">Reference proteome</keyword>
<feature type="compositionally biased region" description="Polar residues" evidence="1">
    <location>
        <begin position="11"/>
        <end position="23"/>
    </location>
</feature>